<proteinExistence type="inferred from homology"/>
<organism evidence="4 5">
    <name type="scientific">Carlito syrichta</name>
    <name type="common">Philippine tarsier</name>
    <name type="synonym">Tarsius syrichta</name>
    <dbReference type="NCBI Taxonomy" id="1868482"/>
    <lineage>
        <taxon>Eukaryota</taxon>
        <taxon>Metazoa</taxon>
        <taxon>Chordata</taxon>
        <taxon>Craniata</taxon>
        <taxon>Vertebrata</taxon>
        <taxon>Euteleostomi</taxon>
        <taxon>Mammalia</taxon>
        <taxon>Eutheria</taxon>
        <taxon>Euarchontoglires</taxon>
        <taxon>Primates</taxon>
        <taxon>Haplorrhini</taxon>
        <taxon>Tarsiiformes</taxon>
        <taxon>Tarsiidae</taxon>
        <taxon>Carlito</taxon>
    </lineage>
</organism>
<accession>A0A1U7TRG4</accession>
<dbReference type="GO" id="GO:0030991">
    <property type="term" value="C:intraciliary transport particle A"/>
    <property type="evidence" value="ECO:0007669"/>
    <property type="project" value="InterPro"/>
</dbReference>
<evidence type="ECO:0000256" key="3">
    <source>
        <dbReference type="SAM" id="MobiDB-lite"/>
    </source>
</evidence>
<dbReference type="OrthoDB" id="206950at2759"/>
<keyword evidence="2" id="KW-0970">Cilium biogenesis/degradation</keyword>
<dbReference type="GO" id="GO:0005929">
    <property type="term" value="C:cilium"/>
    <property type="evidence" value="ECO:0007669"/>
    <property type="project" value="TreeGrafter"/>
</dbReference>
<evidence type="ECO:0000313" key="4">
    <source>
        <dbReference type="Proteomes" id="UP000189704"/>
    </source>
</evidence>
<feature type="compositionally biased region" description="Polar residues" evidence="3">
    <location>
        <begin position="7"/>
        <end position="24"/>
    </location>
</feature>
<dbReference type="InterPro" id="IPR029302">
    <property type="entry name" value="IFT43"/>
</dbReference>
<dbReference type="GeneID" id="103260509"/>
<keyword evidence="4" id="KW-1185">Reference proteome</keyword>
<dbReference type="RefSeq" id="XP_008056336.1">
    <property type="nucleotide sequence ID" value="XM_008058145.2"/>
</dbReference>
<dbReference type="GO" id="GO:0035721">
    <property type="term" value="P:intraciliary retrograde transport"/>
    <property type="evidence" value="ECO:0007669"/>
    <property type="project" value="TreeGrafter"/>
</dbReference>
<evidence type="ECO:0000313" key="5">
    <source>
        <dbReference type="RefSeq" id="XP_008056336.1"/>
    </source>
</evidence>
<dbReference type="AlphaFoldDB" id="A0A1U7TRG4"/>
<dbReference type="Proteomes" id="UP000189704">
    <property type="component" value="Unplaced"/>
</dbReference>
<gene>
    <name evidence="5" type="primary">IFT43</name>
</gene>
<sequence length="185" mass="21324">MGRRAQQESGQAENHFSGQNSSLTLARETSPPKPPRRHGGWADDFTKTSKLRKNVSEDREDERLRQQSLDGYNAEDDIPVIPDLEELQEEDFAQQVAVPPSVQINRVMTYRDLNNDLLKYSAFQTLNDIDLKILTQVLAPEQEVREEFVAWDWDRLYTEVSSELASEWDPVQLEKEDPTGQPRLP</sequence>
<feature type="compositionally biased region" description="Basic and acidic residues" evidence="3">
    <location>
        <begin position="54"/>
        <end position="65"/>
    </location>
</feature>
<name>A0A1U7TRG4_CARSF</name>
<protein>
    <submittedName>
        <fullName evidence="5">Intraflagellar transport protein 43 homolog</fullName>
    </submittedName>
</protein>
<reference evidence="5" key="1">
    <citation type="submission" date="2025-08" db="UniProtKB">
        <authorList>
            <consortium name="RefSeq"/>
        </authorList>
    </citation>
    <scope>IDENTIFICATION</scope>
</reference>
<dbReference type="PANTHER" id="PTHR33724:SF1">
    <property type="entry name" value="INTRAFLAGELLAR TRANSPORT PROTEIN 43 HOMOLOG"/>
    <property type="match status" value="1"/>
</dbReference>
<dbReference type="CTD" id="112752"/>
<feature type="region of interest" description="Disordered" evidence="3">
    <location>
        <begin position="1"/>
        <end position="76"/>
    </location>
</feature>
<dbReference type="KEGG" id="csyr:103260509"/>
<dbReference type="PANTHER" id="PTHR33724">
    <property type="entry name" value="INTRAFLAGELLAR TRANSPORT PROTEIN 43 HOMOLOG"/>
    <property type="match status" value="1"/>
</dbReference>
<evidence type="ECO:0000256" key="1">
    <source>
        <dbReference type="ARBA" id="ARBA00007563"/>
    </source>
</evidence>
<dbReference type="Pfam" id="PF15305">
    <property type="entry name" value="IFT43"/>
    <property type="match status" value="1"/>
</dbReference>
<comment type="similarity">
    <text evidence="1">Belongs to the IFT43 family.</text>
</comment>
<dbReference type="STRING" id="1868482.ENSTSYP00000014938"/>
<evidence type="ECO:0000256" key="2">
    <source>
        <dbReference type="ARBA" id="ARBA00022794"/>
    </source>
</evidence>